<evidence type="ECO:0000259" key="5">
    <source>
        <dbReference type="PROSITE" id="PS50923"/>
    </source>
</evidence>
<dbReference type="AlphaFoldDB" id="A0A433U738"/>
<dbReference type="CDD" id="cd00033">
    <property type="entry name" value="CCP"/>
    <property type="match status" value="1"/>
</dbReference>
<evidence type="ECO:0000313" key="7">
    <source>
        <dbReference type="Proteomes" id="UP000271974"/>
    </source>
</evidence>
<dbReference type="InterPro" id="IPR007110">
    <property type="entry name" value="Ig-like_dom"/>
</dbReference>
<evidence type="ECO:0000313" key="6">
    <source>
        <dbReference type="EMBL" id="RUS89660.1"/>
    </source>
</evidence>
<organism evidence="6 7">
    <name type="scientific">Elysia chlorotica</name>
    <name type="common">Eastern emerald elysia</name>
    <name type="synonym">Sea slug</name>
    <dbReference type="NCBI Taxonomy" id="188477"/>
    <lineage>
        <taxon>Eukaryota</taxon>
        <taxon>Metazoa</taxon>
        <taxon>Spiralia</taxon>
        <taxon>Lophotrochozoa</taxon>
        <taxon>Mollusca</taxon>
        <taxon>Gastropoda</taxon>
        <taxon>Heterobranchia</taxon>
        <taxon>Euthyneura</taxon>
        <taxon>Panpulmonata</taxon>
        <taxon>Sacoglossa</taxon>
        <taxon>Placobranchoidea</taxon>
        <taxon>Plakobranchidae</taxon>
        <taxon>Elysia</taxon>
    </lineage>
</organism>
<dbReference type="Pfam" id="PF00084">
    <property type="entry name" value="Sushi"/>
    <property type="match status" value="1"/>
</dbReference>
<sequence length="182" mass="20212">MAISLSIDCPSLNNTGLELSTTNVSEGSVVKLSCDDFGHKPSGGVREITCLTNGTWSSSIPKCEWSWDFNTEEKIIFGTSVAAVLFIIVVLIAIVVAYFCCYKKRKDNEEKLYNASYNSSSASPHGYDGPYNERDPYPVTYLAYQDSVHNGKYEMYANPGSIDKPWLGYIPRPKVSEGPFYT</sequence>
<dbReference type="InterPro" id="IPR035976">
    <property type="entry name" value="Sushi/SCR/CCP_sf"/>
</dbReference>
<name>A0A433U738_ELYCH</name>
<keyword evidence="3" id="KW-0812">Transmembrane</keyword>
<feature type="transmembrane region" description="Helical" evidence="3">
    <location>
        <begin position="75"/>
        <end position="101"/>
    </location>
</feature>
<dbReference type="PROSITE" id="PS50835">
    <property type="entry name" value="IG_LIKE"/>
    <property type="match status" value="1"/>
</dbReference>
<keyword evidence="3" id="KW-0472">Membrane</keyword>
<keyword evidence="3" id="KW-1133">Transmembrane helix</keyword>
<keyword evidence="2" id="KW-0768">Sushi</keyword>
<keyword evidence="7" id="KW-1185">Reference proteome</keyword>
<protein>
    <recommendedName>
        <fullName evidence="8">Sushi domain-containing protein</fullName>
    </recommendedName>
</protein>
<dbReference type="Proteomes" id="UP000271974">
    <property type="component" value="Unassembled WGS sequence"/>
</dbReference>
<keyword evidence="1" id="KW-1015">Disulfide bond</keyword>
<dbReference type="Gene3D" id="2.10.70.10">
    <property type="entry name" value="Complement Module, domain 1"/>
    <property type="match status" value="1"/>
</dbReference>
<dbReference type="SUPFAM" id="SSF57535">
    <property type="entry name" value="Complement control module/SCR domain"/>
    <property type="match status" value="1"/>
</dbReference>
<dbReference type="PROSITE" id="PS50923">
    <property type="entry name" value="SUSHI"/>
    <property type="match status" value="1"/>
</dbReference>
<evidence type="ECO:0000256" key="2">
    <source>
        <dbReference type="PROSITE-ProRule" id="PRU00302"/>
    </source>
</evidence>
<dbReference type="OrthoDB" id="547680at2759"/>
<accession>A0A433U738</accession>
<dbReference type="SMART" id="SM00032">
    <property type="entry name" value="CCP"/>
    <property type="match status" value="1"/>
</dbReference>
<comment type="caution">
    <text evidence="6">The sequence shown here is derived from an EMBL/GenBank/DDBJ whole genome shotgun (WGS) entry which is preliminary data.</text>
</comment>
<feature type="domain" description="Sushi" evidence="5">
    <location>
        <begin position="7"/>
        <end position="65"/>
    </location>
</feature>
<gene>
    <name evidence="6" type="ORF">EGW08_002581</name>
</gene>
<dbReference type="InterPro" id="IPR000436">
    <property type="entry name" value="Sushi_SCR_CCP_dom"/>
</dbReference>
<evidence type="ECO:0000256" key="3">
    <source>
        <dbReference type="SAM" id="Phobius"/>
    </source>
</evidence>
<dbReference type="EMBL" id="RQTK01000050">
    <property type="protein sequence ID" value="RUS89660.1"/>
    <property type="molecule type" value="Genomic_DNA"/>
</dbReference>
<proteinExistence type="predicted"/>
<evidence type="ECO:0008006" key="8">
    <source>
        <dbReference type="Google" id="ProtNLM"/>
    </source>
</evidence>
<evidence type="ECO:0000259" key="4">
    <source>
        <dbReference type="PROSITE" id="PS50835"/>
    </source>
</evidence>
<evidence type="ECO:0000256" key="1">
    <source>
        <dbReference type="ARBA" id="ARBA00023157"/>
    </source>
</evidence>
<comment type="caution">
    <text evidence="2">Lacks conserved residue(s) required for the propagation of feature annotation.</text>
</comment>
<feature type="domain" description="Ig-like" evidence="4">
    <location>
        <begin position="10"/>
        <end position="100"/>
    </location>
</feature>
<reference evidence="6 7" key="1">
    <citation type="submission" date="2019-01" db="EMBL/GenBank/DDBJ databases">
        <title>A draft genome assembly of the solar-powered sea slug Elysia chlorotica.</title>
        <authorList>
            <person name="Cai H."/>
            <person name="Li Q."/>
            <person name="Fang X."/>
            <person name="Li J."/>
            <person name="Curtis N.E."/>
            <person name="Altenburger A."/>
            <person name="Shibata T."/>
            <person name="Feng M."/>
            <person name="Maeda T."/>
            <person name="Schwartz J.A."/>
            <person name="Shigenobu S."/>
            <person name="Lundholm N."/>
            <person name="Nishiyama T."/>
            <person name="Yang H."/>
            <person name="Hasebe M."/>
            <person name="Li S."/>
            <person name="Pierce S.K."/>
            <person name="Wang J."/>
        </authorList>
    </citation>
    <scope>NUCLEOTIDE SEQUENCE [LARGE SCALE GENOMIC DNA]</scope>
    <source>
        <strain evidence="6">EC2010</strain>
        <tissue evidence="6">Whole organism of an adult</tissue>
    </source>
</reference>